<reference evidence="1 2" key="1">
    <citation type="journal article" date="2016" name="Nat. Commun.">
        <title>Thousands of microbial genomes shed light on interconnected biogeochemical processes in an aquifer system.</title>
        <authorList>
            <person name="Anantharaman K."/>
            <person name="Brown C.T."/>
            <person name="Hug L.A."/>
            <person name="Sharon I."/>
            <person name="Castelle C.J."/>
            <person name="Probst A.J."/>
            <person name="Thomas B.C."/>
            <person name="Singh A."/>
            <person name="Wilkins M.J."/>
            <person name="Karaoz U."/>
            <person name="Brodie E.L."/>
            <person name="Williams K.H."/>
            <person name="Hubbard S.S."/>
            <person name="Banfield J.F."/>
        </authorList>
    </citation>
    <scope>NUCLEOTIDE SEQUENCE [LARGE SCALE GENOMIC DNA]</scope>
</reference>
<proteinExistence type="predicted"/>
<dbReference type="AlphaFoldDB" id="A0A1F6AQP2"/>
<accession>A0A1F6AQP2</accession>
<evidence type="ECO:0000313" key="2">
    <source>
        <dbReference type="Proteomes" id="UP000176609"/>
    </source>
</evidence>
<organism evidence="1 2">
    <name type="scientific">Candidatus Gottesmanbacteria bacterium RIFCSPLOWO2_01_FULL_39_12b</name>
    <dbReference type="NCBI Taxonomy" id="1798388"/>
    <lineage>
        <taxon>Bacteria</taxon>
        <taxon>Candidatus Gottesmaniibacteriota</taxon>
    </lineage>
</organism>
<gene>
    <name evidence="1" type="ORF">A2960_02615</name>
</gene>
<evidence type="ECO:0000313" key="1">
    <source>
        <dbReference type="EMBL" id="OGG27014.1"/>
    </source>
</evidence>
<comment type="caution">
    <text evidence="1">The sequence shown here is derived from an EMBL/GenBank/DDBJ whole genome shotgun (WGS) entry which is preliminary data.</text>
</comment>
<protein>
    <submittedName>
        <fullName evidence="1">Uncharacterized protein</fullName>
    </submittedName>
</protein>
<sequence>MKSSIQLPITSGMKILVSEGDKIDINTVLAEIKTSDQNKMIQLSKLLNIKADQIPKYLVKIIGDEVNEGEIIAQKKGLFSNYIIKSPLTGKIKEIDLKAGTMTLIDRESKEINKLYSPVSGRVAVIEKANLSISIDGEVFKGKDGSGQDCLGELVYLPGENLSALDINHEVSKKIVLCQGLYEEGIVKLDVLEAKGIILKKKLDDIPIPWIQISEEVFSKLTEYAGKTILLWPKIKQIVVIE</sequence>
<dbReference type="Proteomes" id="UP000176609">
    <property type="component" value="Unassembled WGS sequence"/>
</dbReference>
<name>A0A1F6AQP2_9BACT</name>
<dbReference type="EMBL" id="MFJR01000007">
    <property type="protein sequence ID" value="OGG27014.1"/>
    <property type="molecule type" value="Genomic_DNA"/>
</dbReference>